<dbReference type="InterPro" id="IPR010207">
    <property type="entry name" value="Elect_transpt_cplx_RnfB/RsxB"/>
</dbReference>
<dbReference type="RefSeq" id="WP_108842697.1">
    <property type="nucleotide sequence ID" value="NZ_ONZI01000002.1"/>
</dbReference>
<keyword evidence="7" id="KW-1278">Translocase</keyword>
<dbReference type="GO" id="GO:0009055">
    <property type="term" value="F:electron transfer activity"/>
    <property type="evidence" value="ECO:0007669"/>
    <property type="project" value="InterPro"/>
</dbReference>
<evidence type="ECO:0000313" key="17">
    <source>
        <dbReference type="EMBL" id="SPJ33894.1"/>
    </source>
</evidence>
<keyword evidence="8" id="KW-0249">Electron transport</keyword>
<evidence type="ECO:0000259" key="15">
    <source>
        <dbReference type="PROSITE" id="PS51379"/>
    </source>
</evidence>
<evidence type="ECO:0000256" key="10">
    <source>
        <dbReference type="ARBA" id="ARBA00023014"/>
    </source>
</evidence>
<keyword evidence="9" id="KW-0408">Iron</keyword>
<keyword evidence="10" id="KW-0411">Iron-sulfur</keyword>
<evidence type="ECO:0000256" key="3">
    <source>
        <dbReference type="ARBA" id="ARBA00022485"/>
    </source>
</evidence>
<organism evidence="17 18">
    <name type="scientific">Kushneria phyllosphaerae</name>
    <dbReference type="NCBI Taxonomy" id="2100822"/>
    <lineage>
        <taxon>Bacteria</taxon>
        <taxon>Pseudomonadati</taxon>
        <taxon>Pseudomonadota</taxon>
        <taxon>Gammaproteobacteria</taxon>
        <taxon>Oceanospirillales</taxon>
        <taxon>Halomonadaceae</taxon>
        <taxon>Kushneria</taxon>
    </lineage>
</organism>
<evidence type="ECO:0000313" key="18">
    <source>
        <dbReference type="Proteomes" id="UP000244934"/>
    </source>
</evidence>
<evidence type="ECO:0000256" key="14">
    <source>
        <dbReference type="SAM" id="MobiDB-lite"/>
    </source>
</evidence>
<dbReference type="InterPro" id="IPR017900">
    <property type="entry name" value="4Fe4S_Fe_S_CS"/>
</dbReference>
<evidence type="ECO:0000256" key="2">
    <source>
        <dbReference type="ARBA" id="ARBA00022475"/>
    </source>
</evidence>
<dbReference type="PROSITE" id="PS00198">
    <property type="entry name" value="4FE4S_FER_1"/>
    <property type="match status" value="1"/>
</dbReference>
<dbReference type="SUPFAM" id="SSF54862">
    <property type="entry name" value="4Fe-4S ferredoxins"/>
    <property type="match status" value="1"/>
</dbReference>
<keyword evidence="13" id="KW-0175">Coiled coil</keyword>
<evidence type="ECO:0000256" key="8">
    <source>
        <dbReference type="ARBA" id="ARBA00022982"/>
    </source>
</evidence>
<evidence type="ECO:0000256" key="13">
    <source>
        <dbReference type="SAM" id="Coils"/>
    </source>
</evidence>
<dbReference type="PROSITE" id="PS51379">
    <property type="entry name" value="4FE4S_FER_2"/>
    <property type="match status" value="2"/>
</dbReference>
<dbReference type="EMBL" id="ONZI01000002">
    <property type="protein sequence ID" value="SPJ33894.1"/>
    <property type="molecule type" value="Genomic_DNA"/>
</dbReference>
<dbReference type="PANTHER" id="PTHR42859">
    <property type="entry name" value="OXIDOREDUCTASE"/>
    <property type="match status" value="1"/>
</dbReference>
<evidence type="ECO:0000256" key="5">
    <source>
        <dbReference type="ARBA" id="ARBA00022723"/>
    </source>
</evidence>
<keyword evidence="6" id="KW-0677">Repeat</keyword>
<feature type="compositionally biased region" description="Basic and acidic residues" evidence="14">
    <location>
        <begin position="161"/>
        <end position="177"/>
    </location>
</feature>
<dbReference type="AlphaFoldDB" id="A0A2R8CM97"/>
<dbReference type="Pfam" id="PF14697">
    <property type="entry name" value="Fer4_21"/>
    <property type="match status" value="1"/>
</dbReference>
<feature type="region of interest" description="Disordered" evidence="14">
    <location>
        <begin position="161"/>
        <end position="228"/>
    </location>
</feature>
<dbReference type="GO" id="GO:0051539">
    <property type="term" value="F:4 iron, 4 sulfur cluster binding"/>
    <property type="evidence" value="ECO:0007669"/>
    <property type="project" value="UniProtKB-KW"/>
</dbReference>
<dbReference type="NCBIfam" id="TIGR01944">
    <property type="entry name" value="rnfB"/>
    <property type="match status" value="1"/>
</dbReference>
<keyword evidence="1" id="KW-0813">Transport</keyword>
<name>A0A2R8CM97_9GAMM</name>
<protein>
    <recommendedName>
        <fullName evidence="12">Ion-translocating oxidoreductase complex subunit B</fullName>
    </recommendedName>
</protein>
<keyword evidence="3" id="KW-0004">4Fe-4S</keyword>
<keyword evidence="11" id="KW-0472">Membrane</keyword>
<evidence type="ECO:0000256" key="4">
    <source>
        <dbReference type="ARBA" id="ARBA00022519"/>
    </source>
</evidence>
<sequence length="343" mass="37057">MSASASITVTDIDRLLPQTQCGKCGHPGCRPYAEAIAAGEAINRCPPGGDETVTELATLLNRPALPLETDAEFPKAAVIREAECIGCTKCIKACPVDAILGAAKQMHTVIEAECTGCELCVAPCPVDCIDIVPHPGWQAAREEREQQDWLARRAEQGRRRFENRNARLERQRQEKEARRRARMQARQTPAKPLDQTEPVDRAEPVTSTSGPSTPAPAGNTRARKAALSATVRRLEKRLAAAPDDVDTQAALKHARQQLADLQTQVEAPAASAGAHDAAPSSTLNSLRIARSAAKQRLALANRQLAHARRQGGPEDIEAAQALIQRAEKTLQDACQALDNAERH</sequence>
<keyword evidence="18" id="KW-1185">Reference proteome</keyword>
<dbReference type="Pfam" id="PF04060">
    <property type="entry name" value="FeS"/>
    <property type="match status" value="1"/>
</dbReference>
<dbReference type="InterPro" id="IPR050294">
    <property type="entry name" value="RnfB_subfamily"/>
</dbReference>
<feature type="domain" description="4Fe-4S ferredoxin-type" evidence="15">
    <location>
        <begin position="75"/>
        <end position="104"/>
    </location>
</feature>
<dbReference type="Gene3D" id="1.10.15.40">
    <property type="entry name" value="Electron transport complex subunit B, putative Fe-S cluster"/>
    <property type="match status" value="1"/>
</dbReference>
<keyword evidence="5" id="KW-0479">Metal-binding</keyword>
<evidence type="ECO:0000256" key="6">
    <source>
        <dbReference type="ARBA" id="ARBA00022737"/>
    </source>
</evidence>
<dbReference type="InterPro" id="IPR017896">
    <property type="entry name" value="4Fe4S_Fe-S-bd"/>
</dbReference>
<feature type="domain" description="4Fe-4S ferredoxin-type" evidence="15">
    <location>
        <begin position="105"/>
        <end position="134"/>
    </location>
</feature>
<evidence type="ECO:0000256" key="11">
    <source>
        <dbReference type="ARBA" id="ARBA00023136"/>
    </source>
</evidence>
<proteinExistence type="predicted"/>
<feature type="domain" description="4Fe-4S" evidence="16">
    <location>
        <begin position="4"/>
        <end position="62"/>
    </location>
</feature>
<dbReference type="InterPro" id="IPR007202">
    <property type="entry name" value="4Fe-4S_dom"/>
</dbReference>
<evidence type="ECO:0000259" key="16">
    <source>
        <dbReference type="PROSITE" id="PS51656"/>
    </source>
</evidence>
<dbReference type="PANTHER" id="PTHR42859:SF3">
    <property type="entry name" value="ION-TRANSLOCATING OXIDOREDUCTASE COMPLEX SUBUNIT B"/>
    <property type="match status" value="1"/>
</dbReference>
<dbReference type="GO" id="GO:0046872">
    <property type="term" value="F:metal ion binding"/>
    <property type="evidence" value="ECO:0007669"/>
    <property type="project" value="UniProtKB-KW"/>
</dbReference>
<dbReference type="Gene3D" id="3.30.70.20">
    <property type="match status" value="1"/>
</dbReference>
<dbReference type="PROSITE" id="PS51656">
    <property type="entry name" value="4FE4S"/>
    <property type="match status" value="1"/>
</dbReference>
<feature type="coiled-coil region" evidence="13">
    <location>
        <begin position="283"/>
        <end position="343"/>
    </location>
</feature>
<dbReference type="Proteomes" id="UP000244934">
    <property type="component" value="Unassembled WGS sequence"/>
</dbReference>
<dbReference type="OrthoDB" id="9789936at2"/>
<evidence type="ECO:0000256" key="9">
    <source>
        <dbReference type="ARBA" id="ARBA00023004"/>
    </source>
</evidence>
<evidence type="ECO:0000256" key="7">
    <source>
        <dbReference type="ARBA" id="ARBA00022967"/>
    </source>
</evidence>
<accession>A0A2R8CM97</accession>
<gene>
    <name evidence="17" type="primary">rsxB</name>
    <name evidence="17" type="ORF">KSP9073_01918</name>
</gene>
<keyword evidence="4" id="KW-0997">Cell inner membrane</keyword>
<evidence type="ECO:0000256" key="12">
    <source>
        <dbReference type="ARBA" id="ARBA00067794"/>
    </source>
</evidence>
<keyword evidence="2" id="KW-1003">Cell membrane</keyword>
<reference evidence="18" key="1">
    <citation type="submission" date="2018-03" db="EMBL/GenBank/DDBJ databases">
        <authorList>
            <person name="Navarro De La Torre S."/>
        </authorList>
    </citation>
    <scope>NUCLEOTIDE SEQUENCE [LARGE SCALE GENOMIC DNA]</scope>
    <source>
        <strain evidence="18">EAod3</strain>
    </source>
</reference>
<dbReference type="FunFam" id="1.10.15.40:FF:000001">
    <property type="entry name" value="Ion-translocating oxidoreductase complex subunit B"/>
    <property type="match status" value="1"/>
</dbReference>
<evidence type="ECO:0000256" key="1">
    <source>
        <dbReference type="ARBA" id="ARBA00022448"/>
    </source>
</evidence>